<reference evidence="2 3" key="1">
    <citation type="submission" date="2018-11" db="EMBL/GenBank/DDBJ databases">
        <title>Genomic Encyclopedia of Type Strains, Phase IV (KMG-IV): sequencing the most valuable type-strain genomes for metagenomic binning, comparative biology and taxonomic classification.</title>
        <authorList>
            <person name="Goeker M."/>
        </authorList>
    </citation>
    <scope>NUCLEOTIDE SEQUENCE [LARGE SCALE GENOMIC DNA]</scope>
    <source>
        <strain evidence="2 3">DSM 16974</strain>
    </source>
</reference>
<dbReference type="Pfam" id="PF13698">
    <property type="entry name" value="DUF4156"/>
    <property type="match status" value="1"/>
</dbReference>
<feature type="signal peptide" evidence="1">
    <location>
        <begin position="1"/>
        <end position="16"/>
    </location>
</feature>
<comment type="caution">
    <text evidence="2">The sequence shown here is derived from an EMBL/GenBank/DDBJ whole genome shotgun (WGS) entry which is preliminary data.</text>
</comment>
<dbReference type="OrthoDB" id="6120981at2"/>
<sequence>MKKLSLLILMASLASACTWVKVDEKAEDIVVGKEANVRGCEKLSDTNVSVADSIGPISRSEEKVATELLNMGKNEAIRLGGDTIVPQGGPEDGRQTFSIYRCQ</sequence>
<evidence type="ECO:0000256" key="1">
    <source>
        <dbReference type="SAM" id="SignalP"/>
    </source>
</evidence>
<organism evidence="2 3">
    <name type="scientific">Marinimicrobium koreense</name>
    <dbReference type="NCBI Taxonomy" id="306545"/>
    <lineage>
        <taxon>Bacteria</taxon>
        <taxon>Pseudomonadati</taxon>
        <taxon>Pseudomonadota</taxon>
        <taxon>Gammaproteobacteria</taxon>
        <taxon>Cellvibrionales</taxon>
        <taxon>Cellvibrionaceae</taxon>
        <taxon>Marinimicrobium</taxon>
    </lineage>
</organism>
<name>A0A3N1NQ33_9GAMM</name>
<dbReference type="InterPro" id="IPR025294">
    <property type="entry name" value="DUF4156"/>
</dbReference>
<evidence type="ECO:0000313" key="2">
    <source>
        <dbReference type="EMBL" id="ROQ17989.1"/>
    </source>
</evidence>
<feature type="chain" id="PRO_5018127841" evidence="1">
    <location>
        <begin position="17"/>
        <end position="103"/>
    </location>
</feature>
<dbReference type="Proteomes" id="UP000273643">
    <property type="component" value="Unassembled WGS sequence"/>
</dbReference>
<evidence type="ECO:0000313" key="3">
    <source>
        <dbReference type="Proteomes" id="UP000273643"/>
    </source>
</evidence>
<dbReference type="RefSeq" id="WP_123639328.1">
    <property type="nucleotide sequence ID" value="NZ_RJUK01000003.1"/>
</dbReference>
<accession>A0A3N1NQ33</accession>
<dbReference type="AlphaFoldDB" id="A0A3N1NQ33"/>
<keyword evidence="1" id="KW-0732">Signal</keyword>
<dbReference type="EMBL" id="RJUK01000003">
    <property type="protein sequence ID" value="ROQ17989.1"/>
    <property type="molecule type" value="Genomic_DNA"/>
</dbReference>
<proteinExistence type="predicted"/>
<gene>
    <name evidence="2" type="ORF">EDC38_2961</name>
</gene>
<protein>
    <submittedName>
        <fullName evidence="2">Uncharacterized protein DUF4156</fullName>
    </submittedName>
</protein>
<keyword evidence="3" id="KW-1185">Reference proteome</keyword>
<dbReference type="PROSITE" id="PS51257">
    <property type="entry name" value="PROKAR_LIPOPROTEIN"/>
    <property type="match status" value="1"/>
</dbReference>